<evidence type="ECO:0000256" key="2">
    <source>
        <dbReference type="ARBA" id="ARBA00022670"/>
    </source>
</evidence>
<dbReference type="Gene3D" id="3.90.226.10">
    <property type="entry name" value="2-enoyl-CoA Hydratase, Chain A, domain 1"/>
    <property type="match status" value="1"/>
</dbReference>
<sequence length="324" mass="35847">MSEQNPSIPLSPKKAKEQLSWEQETLQRLAFSALKEQQRARRWSIFFKILFFAYLITVLWLYSLDRASAPGISTPHTALIDIDGVITADLPASAENIKKGLQAAFENEHTTGVILRINSPGGSPVQAGYINDEIHRLHQKHSKIPIYAVITDICASGGYYIAVAADKIYADKASLVGSIGVLLNSFGFVEAMEKLGIERRLFTAGDHKGFLDPFSPTAESDRQHIQKMLTNIHEQFIQKVKEGRGDRLKDDPSLFSGLVWTGEEALTLGLIDGLGSSDYVAHEILKTEKIVDYTSKPRLLERFANQLGATLSSALSSFISSQIR</sequence>
<dbReference type="InterPro" id="IPR029045">
    <property type="entry name" value="ClpP/crotonase-like_dom_sf"/>
</dbReference>
<evidence type="ECO:0000256" key="5">
    <source>
        <dbReference type="SAM" id="Phobius"/>
    </source>
</evidence>
<dbReference type="KEGG" id="ntt:TAO_0244"/>
<protein>
    <submittedName>
        <fullName evidence="7">Peptidase S49 SppA</fullName>
    </submittedName>
</protein>
<dbReference type="GO" id="GO:0008236">
    <property type="term" value="F:serine-type peptidase activity"/>
    <property type="evidence" value="ECO:0007669"/>
    <property type="project" value="UniProtKB-KW"/>
</dbReference>
<keyword evidence="5" id="KW-0472">Membrane</keyword>
<accession>A0A1Q2SKG8</accession>
<proteinExistence type="inferred from homology"/>
<dbReference type="OrthoDB" id="9764363at2"/>
<keyword evidence="4" id="KW-0720">Serine protease</keyword>
<keyword evidence="3" id="KW-0378">Hydrolase</keyword>
<dbReference type="InterPro" id="IPR004635">
    <property type="entry name" value="Pept_S49_SppA"/>
</dbReference>
<keyword evidence="5" id="KW-1133">Transmembrane helix</keyword>
<dbReference type="RefSeq" id="WP_096526256.1">
    <property type="nucleotide sequence ID" value="NZ_AP014836.1"/>
</dbReference>
<dbReference type="CDD" id="cd07023">
    <property type="entry name" value="S49_Sppa_N_C"/>
    <property type="match status" value="1"/>
</dbReference>
<feature type="transmembrane region" description="Helical" evidence="5">
    <location>
        <begin position="45"/>
        <end position="63"/>
    </location>
</feature>
<name>A0A1Q2SKG8_9GAMM</name>
<evidence type="ECO:0000313" key="8">
    <source>
        <dbReference type="Proteomes" id="UP000243679"/>
    </source>
</evidence>
<dbReference type="PANTHER" id="PTHR42987:SF8">
    <property type="entry name" value="PROTEINASE"/>
    <property type="match status" value="1"/>
</dbReference>
<dbReference type="InterPro" id="IPR047272">
    <property type="entry name" value="S49_SppA_C"/>
</dbReference>
<dbReference type="Pfam" id="PF01343">
    <property type="entry name" value="Peptidase_S49"/>
    <property type="match status" value="1"/>
</dbReference>
<keyword evidence="2" id="KW-0645">Protease</keyword>
<organism evidence="7 8">
    <name type="scientific">Candidatus Nitrosoglobus terrae</name>
    <dbReference type="NCBI Taxonomy" id="1630141"/>
    <lineage>
        <taxon>Bacteria</taxon>
        <taxon>Pseudomonadati</taxon>
        <taxon>Pseudomonadota</taxon>
        <taxon>Gammaproteobacteria</taxon>
        <taxon>Chromatiales</taxon>
        <taxon>Chromatiaceae</taxon>
        <taxon>Candidatus Nitrosoglobus</taxon>
    </lineage>
</organism>
<evidence type="ECO:0000256" key="3">
    <source>
        <dbReference type="ARBA" id="ARBA00022801"/>
    </source>
</evidence>
<comment type="similarity">
    <text evidence="1">Belongs to the peptidase S49 family.</text>
</comment>
<keyword evidence="8" id="KW-1185">Reference proteome</keyword>
<evidence type="ECO:0000256" key="4">
    <source>
        <dbReference type="ARBA" id="ARBA00022825"/>
    </source>
</evidence>
<dbReference type="NCBIfam" id="TIGR00706">
    <property type="entry name" value="SppA_dom"/>
    <property type="match status" value="1"/>
</dbReference>
<feature type="domain" description="Peptidase S49" evidence="6">
    <location>
        <begin position="139"/>
        <end position="286"/>
    </location>
</feature>
<keyword evidence="5" id="KW-0812">Transmembrane</keyword>
<reference evidence="7 8" key="1">
    <citation type="journal article" date="2017" name="ISME J.">
        <title>An acid-tolerant ammonia-oxidizing ?-proteobacterium from soil.</title>
        <authorList>
            <person name="Hayatsu M."/>
            <person name="Tago K."/>
            <person name="Uchiyama I."/>
            <person name="Toyoda A."/>
            <person name="Wang Y."/>
            <person name="Shimomura Y."/>
            <person name="Okubo T."/>
            <person name="Kurisu F."/>
            <person name="Hirono Y."/>
            <person name="Nonaka K."/>
            <person name="Akiyama H."/>
            <person name="Itoh T."/>
            <person name="Takami H."/>
        </authorList>
    </citation>
    <scope>NUCLEOTIDE SEQUENCE [LARGE SCALE GENOMIC DNA]</scope>
    <source>
        <strain evidence="7 8">TAO100</strain>
    </source>
</reference>
<dbReference type="Proteomes" id="UP000243679">
    <property type="component" value="Chromosome"/>
</dbReference>
<dbReference type="SUPFAM" id="SSF52096">
    <property type="entry name" value="ClpP/crotonase"/>
    <property type="match status" value="1"/>
</dbReference>
<dbReference type="PANTHER" id="PTHR42987">
    <property type="entry name" value="PEPTIDASE S49"/>
    <property type="match status" value="1"/>
</dbReference>
<evidence type="ECO:0000313" key="7">
    <source>
        <dbReference type="EMBL" id="BAW79614.1"/>
    </source>
</evidence>
<dbReference type="EMBL" id="AP014836">
    <property type="protein sequence ID" value="BAW79614.1"/>
    <property type="molecule type" value="Genomic_DNA"/>
</dbReference>
<dbReference type="AlphaFoldDB" id="A0A1Q2SKG8"/>
<gene>
    <name evidence="7" type="ORF">TAO_0244</name>
</gene>
<dbReference type="GO" id="GO:0006508">
    <property type="term" value="P:proteolysis"/>
    <property type="evidence" value="ECO:0007669"/>
    <property type="project" value="UniProtKB-KW"/>
</dbReference>
<evidence type="ECO:0000259" key="6">
    <source>
        <dbReference type="Pfam" id="PF01343"/>
    </source>
</evidence>
<dbReference type="InterPro" id="IPR002142">
    <property type="entry name" value="Peptidase_S49"/>
</dbReference>
<evidence type="ECO:0000256" key="1">
    <source>
        <dbReference type="ARBA" id="ARBA00008683"/>
    </source>
</evidence>